<name>A0ABN6S929_9BACT</name>
<evidence type="ECO:0000313" key="6">
    <source>
        <dbReference type="Proteomes" id="UP001317742"/>
    </source>
</evidence>
<evidence type="ECO:0000256" key="3">
    <source>
        <dbReference type="ARBA" id="ARBA00022840"/>
    </source>
</evidence>
<dbReference type="SUPFAM" id="SSF52540">
    <property type="entry name" value="P-loop containing nucleoside triphosphate hydrolases"/>
    <property type="match status" value="1"/>
</dbReference>
<evidence type="ECO:0000313" key="5">
    <source>
        <dbReference type="EMBL" id="BDQ38330.1"/>
    </source>
</evidence>
<dbReference type="InterPro" id="IPR003593">
    <property type="entry name" value="AAA+_ATPase"/>
</dbReference>
<dbReference type="Proteomes" id="UP001317742">
    <property type="component" value="Chromosome"/>
</dbReference>
<sequence length="247" mass="27601">MKFELDITKHMRSGGDEFLLRSEFFSTDRALVLFGPSGSGKTLTLRSIAGMLTPDKGYIKINGDVIFDSKANINVPTRCRDVGYVFQDYALFPHLTVRENIGFGLKPLFSRLGHKEKQHVEELIDVFGLEKIAGQRPIALSGGQQQRTALARALAPSPKLLLLDEPFSALDQPLRIRMRNELTKVLETFDIPMIMVTHDADEVEAFAETIVVYHNGSVANVYSACDFVGSDQRLAETLRHQVSLAYE</sequence>
<dbReference type="EMBL" id="AP026709">
    <property type="protein sequence ID" value="BDQ38330.1"/>
    <property type="molecule type" value="Genomic_DNA"/>
</dbReference>
<reference evidence="5 6" key="1">
    <citation type="submission" date="2022-08" db="EMBL/GenBank/DDBJ databases">
        <title>Genome Sequence of the sulphate-reducing bacterium, Pseudodesulfovibrio sp. SYK.</title>
        <authorList>
            <person name="Kondo R."/>
            <person name="Kataoka T."/>
        </authorList>
    </citation>
    <scope>NUCLEOTIDE SEQUENCE [LARGE SCALE GENOMIC DNA]</scope>
    <source>
        <strain evidence="5 6">SYK</strain>
    </source>
</reference>
<keyword evidence="2" id="KW-0547">Nucleotide-binding</keyword>
<organism evidence="5 6">
    <name type="scientific">Pseudodesulfovibrio nedwellii</name>
    <dbReference type="NCBI Taxonomy" id="2973072"/>
    <lineage>
        <taxon>Bacteria</taxon>
        <taxon>Pseudomonadati</taxon>
        <taxon>Thermodesulfobacteriota</taxon>
        <taxon>Desulfovibrionia</taxon>
        <taxon>Desulfovibrionales</taxon>
        <taxon>Desulfovibrionaceae</taxon>
    </lineage>
</organism>
<evidence type="ECO:0000256" key="1">
    <source>
        <dbReference type="ARBA" id="ARBA00022448"/>
    </source>
</evidence>
<keyword evidence="1" id="KW-0813">Transport</keyword>
<dbReference type="PROSITE" id="PS50893">
    <property type="entry name" value="ABC_TRANSPORTER_2"/>
    <property type="match status" value="1"/>
</dbReference>
<dbReference type="PANTHER" id="PTHR42781">
    <property type="entry name" value="SPERMIDINE/PUTRESCINE IMPORT ATP-BINDING PROTEIN POTA"/>
    <property type="match status" value="1"/>
</dbReference>
<dbReference type="RefSeq" id="WP_281760828.1">
    <property type="nucleotide sequence ID" value="NZ_AP026709.1"/>
</dbReference>
<protein>
    <submittedName>
        <fullName evidence="5">Molybdenum ABC transporter ATPase</fullName>
    </submittedName>
</protein>
<dbReference type="Gene3D" id="3.40.50.300">
    <property type="entry name" value="P-loop containing nucleotide triphosphate hydrolases"/>
    <property type="match status" value="1"/>
</dbReference>
<keyword evidence="3" id="KW-0067">ATP-binding</keyword>
<dbReference type="InterPro" id="IPR050093">
    <property type="entry name" value="ABC_SmlMolc_Importer"/>
</dbReference>
<dbReference type="Pfam" id="PF00005">
    <property type="entry name" value="ABC_tran"/>
    <property type="match status" value="1"/>
</dbReference>
<evidence type="ECO:0000256" key="2">
    <source>
        <dbReference type="ARBA" id="ARBA00022741"/>
    </source>
</evidence>
<accession>A0ABN6S929</accession>
<keyword evidence="6" id="KW-1185">Reference proteome</keyword>
<gene>
    <name evidence="5" type="primary">modC</name>
    <name evidence="5" type="ORF">SYK_26900</name>
</gene>
<dbReference type="InterPro" id="IPR027417">
    <property type="entry name" value="P-loop_NTPase"/>
</dbReference>
<dbReference type="PANTHER" id="PTHR42781:SF4">
    <property type="entry name" value="SPERMIDINE_PUTRESCINE IMPORT ATP-BINDING PROTEIN POTA"/>
    <property type="match status" value="1"/>
</dbReference>
<evidence type="ECO:0000259" key="4">
    <source>
        <dbReference type="PROSITE" id="PS50893"/>
    </source>
</evidence>
<proteinExistence type="predicted"/>
<dbReference type="InterPro" id="IPR003439">
    <property type="entry name" value="ABC_transporter-like_ATP-bd"/>
</dbReference>
<dbReference type="SMART" id="SM00382">
    <property type="entry name" value="AAA"/>
    <property type="match status" value="1"/>
</dbReference>
<feature type="domain" description="ABC transporter" evidence="4">
    <location>
        <begin position="5"/>
        <end position="240"/>
    </location>
</feature>